<dbReference type="Gene3D" id="3.20.20.190">
    <property type="entry name" value="Phosphatidylinositol (PI) phosphodiesterase"/>
    <property type="match status" value="1"/>
</dbReference>
<comment type="caution">
    <text evidence="1">The sequence shown here is derived from an EMBL/GenBank/DDBJ whole genome shotgun (WGS) entry which is preliminary data.</text>
</comment>
<organism evidence="1 2">
    <name type="scientific">Lepraria finkii</name>
    <dbReference type="NCBI Taxonomy" id="1340010"/>
    <lineage>
        <taxon>Eukaryota</taxon>
        <taxon>Fungi</taxon>
        <taxon>Dikarya</taxon>
        <taxon>Ascomycota</taxon>
        <taxon>Pezizomycotina</taxon>
        <taxon>Lecanoromycetes</taxon>
        <taxon>OSLEUM clade</taxon>
        <taxon>Lecanoromycetidae</taxon>
        <taxon>Lecanorales</taxon>
        <taxon>Lecanorineae</taxon>
        <taxon>Stereocaulaceae</taxon>
        <taxon>Lepraria</taxon>
    </lineage>
</organism>
<keyword evidence="2" id="KW-1185">Reference proteome</keyword>
<dbReference type="Proteomes" id="UP001590951">
    <property type="component" value="Unassembled WGS sequence"/>
</dbReference>
<sequence length="181" mass="20299">MGILPMDNQNMEVSAQLDSGVRFLQAQTHLDGLGRFSLCHTDCGMKDSGSTQDFLATIINWLDTHPIEVVTLLLTNGDYVSLDYFEKAFNSSSASHHAYIPIPRHNASIFSSWPTPGSLISVPYILNEFTYFWETLFDTTDPSFPQCTISRPGELHAYPAIAYERMVIMNHFLNTDVLGTD</sequence>
<dbReference type="PANTHER" id="PTHR13593:SF140">
    <property type="entry name" value="PLC-LIKE PHOSPHODIESTERASE"/>
    <property type="match status" value="1"/>
</dbReference>
<evidence type="ECO:0000313" key="2">
    <source>
        <dbReference type="Proteomes" id="UP001590951"/>
    </source>
</evidence>
<gene>
    <name evidence="1" type="ORF">ABVK25_006845</name>
</gene>
<reference evidence="1 2" key="1">
    <citation type="submission" date="2024-09" db="EMBL/GenBank/DDBJ databases">
        <title>Rethinking Asexuality: The Enigmatic Case of Functional Sexual Genes in Lepraria (Stereocaulaceae).</title>
        <authorList>
            <person name="Doellman M."/>
            <person name="Sun Y."/>
            <person name="Barcenas-Pena A."/>
            <person name="Lumbsch H.T."/>
            <person name="Grewe F."/>
        </authorList>
    </citation>
    <scope>NUCLEOTIDE SEQUENCE [LARGE SCALE GENOMIC DNA]</scope>
    <source>
        <strain evidence="1 2">Grewe 0041</strain>
    </source>
</reference>
<accession>A0ABR4B5L7</accession>
<dbReference type="SUPFAM" id="SSF51695">
    <property type="entry name" value="PLC-like phosphodiesterases"/>
    <property type="match status" value="1"/>
</dbReference>
<evidence type="ECO:0000313" key="1">
    <source>
        <dbReference type="EMBL" id="KAL2052905.1"/>
    </source>
</evidence>
<dbReference type="EMBL" id="JBHFEH010000024">
    <property type="protein sequence ID" value="KAL2052905.1"/>
    <property type="molecule type" value="Genomic_DNA"/>
</dbReference>
<name>A0ABR4B5L7_9LECA</name>
<protein>
    <recommendedName>
        <fullName evidence="3">PI-PLC X domain-containing protein 1</fullName>
    </recommendedName>
</protein>
<dbReference type="PANTHER" id="PTHR13593">
    <property type="match status" value="1"/>
</dbReference>
<dbReference type="InterPro" id="IPR051057">
    <property type="entry name" value="PI-PLC_domain"/>
</dbReference>
<dbReference type="Pfam" id="PF26146">
    <property type="entry name" value="PI-PLC_X"/>
    <property type="match status" value="2"/>
</dbReference>
<evidence type="ECO:0008006" key="3">
    <source>
        <dbReference type="Google" id="ProtNLM"/>
    </source>
</evidence>
<proteinExistence type="predicted"/>
<dbReference type="InterPro" id="IPR017946">
    <property type="entry name" value="PLC-like_Pdiesterase_TIM-brl"/>
</dbReference>